<dbReference type="GO" id="GO:0009307">
    <property type="term" value="P:DNA restriction-modification system"/>
    <property type="evidence" value="ECO:0007669"/>
    <property type="project" value="UniProtKB-KW"/>
</dbReference>
<dbReference type="SUPFAM" id="SSF53335">
    <property type="entry name" value="S-adenosyl-L-methionine-dependent methyltransferases"/>
    <property type="match status" value="1"/>
</dbReference>
<feature type="domain" description="DNA methylase N-4/N-6" evidence="9">
    <location>
        <begin position="23"/>
        <end position="298"/>
    </location>
</feature>
<dbReference type="InterPro" id="IPR017985">
    <property type="entry name" value="MeTrfase_CN4_CS"/>
</dbReference>
<dbReference type="PANTHER" id="PTHR13370:SF24">
    <property type="entry name" value="TYPE III RESTRICTION-MODIFICATION ENZYME STYLTI MOD SUBUNIT"/>
    <property type="match status" value="1"/>
</dbReference>
<dbReference type="PRINTS" id="PR00508">
    <property type="entry name" value="S21N4MTFRASE"/>
</dbReference>
<evidence type="ECO:0000259" key="9">
    <source>
        <dbReference type="Pfam" id="PF01555"/>
    </source>
</evidence>
<dbReference type="GO" id="GO:0008170">
    <property type="term" value="F:N-methyltransferase activity"/>
    <property type="evidence" value="ECO:0007669"/>
    <property type="project" value="InterPro"/>
</dbReference>
<dbReference type="InterPro" id="IPR001091">
    <property type="entry name" value="RM_Methyltransferase"/>
</dbReference>
<keyword evidence="6" id="KW-0680">Restriction system</keyword>
<accession>A0A2H4IZ75</accession>
<protein>
    <recommendedName>
        <fullName evidence="2">site-specific DNA-methyltransferase (cytosine-N(4)-specific)</fullName>
        <ecNumber evidence="2">2.1.1.113</ecNumber>
    </recommendedName>
</protein>
<comment type="similarity">
    <text evidence="1">Belongs to the N(4)/N(6)-methyltransferase family. N(4) subfamily.</text>
</comment>
<dbReference type="GO" id="GO:0003677">
    <property type="term" value="F:DNA binding"/>
    <property type="evidence" value="ECO:0007669"/>
    <property type="project" value="UniProtKB-KW"/>
</dbReference>
<name>A0A2H4IZ75_9CAUD</name>
<reference evidence="10" key="1">
    <citation type="submission" date="2017-06" db="EMBL/GenBank/DDBJ databases">
        <title>Novel phages from South African skin metaviromes.</title>
        <authorList>
            <person name="van Zyl L.J."/>
            <person name="Abrahams Y."/>
            <person name="Stander E.A."/>
            <person name="Kirby B.M."/>
            <person name="Clavaud C."/>
            <person name="Farcet C."/>
            <person name="Breton L."/>
            <person name="Trindade M.I."/>
        </authorList>
    </citation>
    <scope>NUCLEOTIDE SEQUENCE</scope>
</reference>
<dbReference type="PANTHER" id="PTHR13370">
    <property type="entry name" value="RNA METHYLASE-RELATED"/>
    <property type="match status" value="1"/>
</dbReference>
<gene>
    <name evidence="10" type="ORF">7AX1_31</name>
</gene>
<organism evidence="10">
    <name type="scientific">uncultured Caudovirales phage</name>
    <dbReference type="NCBI Taxonomy" id="2100421"/>
    <lineage>
        <taxon>Viruses</taxon>
        <taxon>Duplodnaviria</taxon>
        <taxon>Heunggongvirae</taxon>
        <taxon>Uroviricota</taxon>
        <taxon>Caudoviricetes</taxon>
        <taxon>Peduoviridae</taxon>
        <taxon>Maltschvirus</taxon>
        <taxon>Maltschvirus maltsch</taxon>
    </lineage>
</organism>
<dbReference type="Pfam" id="PF01555">
    <property type="entry name" value="N6_N4_Mtase"/>
    <property type="match status" value="1"/>
</dbReference>
<keyword evidence="4" id="KW-0808">Transferase</keyword>
<evidence type="ECO:0000256" key="5">
    <source>
        <dbReference type="ARBA" id="ARBA00022691"/>
    </source>
</evidence>
<dbReference type="InterPro" id="IPR002941">
    <property type="entry name" value="DNA_methylase_N4/N6"/>
</dbReference>
<evidence type="ECO:0000256" key="2">
    <source>
        <dbReference type="ARBA" id="ARBA00012185"/>
    </source>
</evidence>
<evidence type="ECO:0000313" key="10">
    <source>
        <dbReference type="EMBL" id="ASN67855.1"/>
    </source>
</evidence>
<evidence type="ECO:0000256" key="6">
    <source>
        <dbReference type="ARBA" id="ARBA00022747"/>
    </source>
</evidence>
<evidence type="ECO:0000256" key="4">
    <source>
        <dbReference type="ARBA" id="ARBA00022679"/>
    </source>
</evidence>
<dbReference type="InterPro" id="IPR029063">
    <property type="entry name" value="SAM-dependent_MTases_sf"/>
</dbReference>
<evidence type="ECO:0000256" key="8">
    <source>
        <dbReference type="ARBA" id="ARBA00049120"/>
    </source>
</evidence>
<keyword evidence="3" id="KW-0489">Methyltransferase</keyword>
<evidence type="ECO:0000256" key="7">
    <source>
        <dbReference type="ARBA" id="ARBA00023125"/>
    </source>
</evidence>
<sequence>MKLNVIYNQDCLKGLKQLPDNSIDLIVTSPPYFNAREYSNWTSFENYLNTMRGILKECKRVLKNYHMIVLNIGDVICSPDGRNSTKRKYPLGAYFTMLFEEIGMTFIDDIIWDKGEVQSKRNFVGEPYPFQKYPINSYEHILVYRKFEKDIEKPKCPICNENIAVSNGVNNNTYTYECKNPNCRKSEHGRGVRYSTRQVQKIEKQKEENKIEEDLLKQFRRDIVKINPVIKINNKKENLLNHTAPFPVTIPEFAIKFFSGVGDTVLDIFNGSGTTSIACLNTNRNYIGFELNEEYYNKSLERIEEHKGE</sequence>
<dbReference type="EC" id="2.1.1.113" evidence="2"/>
<dbReference type="EMBL" id="MF417868">
    <property type="protein sequence ID" value="ASN67855.1"/>
    <property type="molecule type" value="Genomic_DNA"/>
</dbReference>
<keyword evidence="7" id="KW-0238">DNA-binding</keyword>
<dbReference type="GO" id="GO:0032259">
    <property type="term" value="P:methylation"/>
    <property type="evidence" value="ECO:0007669"/>
    <property type="project" value="UniProtKB-KW"/>
</dbReference>
<keyword evidence="5" id="KW-0949">S-adenosyl-L-methionine</keyword>
<dbReference type="PROSITE" id="PS00093">
    <property type="entry name" value="N4_MTASE"/>
    <property type="match status" value="1"/>
</dbReference>
<dbReference type="GO" id="GO:0015667">
    <property type="term" value="F:site-specific DNA-methyltransferase (cytosine-N4-specific) activity"/>
    <property type="evidence" value="ECO:0007669"/>
    <property type="project" value="UniProtKB-EC"/>
</dbReference>
<proteinExistence type="inferred from homology"/>
<evidence type="ECO:0000256" key="3">
    <source>
        <dbReference type="ARBA" id="ARBA00022603"/>
    </source>
</evidence>
<comment type="catalytic activity">
    <reaction evidence="8">
        <text>a 2'-deoxycytidine in DNA + S-adenosyl-L-methionine = an N(4)-methyl-2'-deoxycytidine in DNA + S-adenosyl-L-homocysteine + H(+)</text>
        <dbReference type="Rhea" id="RHEA:16857"/>
        <dbReference type="Rhea" id="RHEA-COMP:11369"/>
        <dbReference type="Rhea" id="RHEA-COMP:13674"/>
        <dbReference type="ChEBI" id="CHEBI:15378"/>
        <dbReference type="ChEBI" id="CHEBI:57856"/>
        <dbReference type="ChEBI" id="CHEBI:59789"/>
        <dbReference type="ChEBI" id="CHEBI:85452"/>
        <dbReference type="ChEBI" id="CHEBI:137933"/>
        <dbReference type="EC" id="2.1.1.113"/>
    </reaction>
</comment>
<evidence type="ECO:0000256" key="1">
    <source>
        <dbReference type="ARBA" id="ARBA00010203"/>
    </source>
</evidence>
<dbReference type="Gene3D" id="3.40.50.150">
    <property type="entry name" value="Vaccinia Virus protein VP39"/>
    <property type="match status" value="1"/>
</dbReference>